<dbReference type="InterPro" id="IPR036397">
    <property type="entry name" value="RNaseH_sf"/>
</dbReference>
<dbReference type="SUPFAM" id="SSF53098">
    <property type="entry name" value="Ribonuclease H-like"/>
    <property type="match status" value="1"/>
</dbReference>
<name>A0A1X2GJM3_9FUNG</name>
<keyword evidence="4" id="KW-1185">Reference proteome</keyword>
<evidence type="ECO:0000256" key="2">
    <source>
        <dbReference type="SAM" id="MobiDB-lite"/>
    </source>
</evidence>
<accession>A0A1X2GJM3</accession>
<proteinExistence type="inferred from homology"/>
<organism evidence="3 4">
    <name type="scientific">Hesseltinella vesiculosa</name>
    <dbReference type="NCBI Taxonomy" id="101127"/>
    <lineage>
        <taxon>Eukaryota</taxon>
        <taxon>Fungi</taxon>
        <taxon>Fungi incertae sedis</taxon>
        <taxon>Mucoromycota</taxon>
        <taxon>Mucoromycotina</taxon>
        <taxon>Mucoromycetes</taxon>
        <taxon>Mucorales</taxon>
        <taxon>Cunninghamellaceae</taxon>
        <taxon>Hesseltinella</taxon>
    </lineage>
</organism>
<dbReference type="InterPro" id="IPR036867">
    <property type="entry name" value="R3H_dom_sf"/>
</dbReference>
<dbReference type="EMBL" id="MCGT01000012">
    <property type="protein sequence ID" value="ORX55191.1"/>
    <property type="molecule type" value="Genomic_DNA"/>
</dbReference>
<feature type="region of interest" description="Disordered" evidence="2">
    <location>
        <begin position="555"/>
        <end position="634"/>
    </location>
</feature>
<dbReference type="Gene3D" id="3.30.420.10">
    <property type="entry name" value="Ribonuclease H-like superfamily/Ribonuclease H"/>
    <property type="match status" value="1"/>
</dbReference>
<gene>
    <name evidence="3" type="ORF">DM01DRAFT_1032834</name>
</gene>
<evidence type="ECO:0000313" key="3">
    <source>
        <dbReference type="EMBL" id="ORX55191.1"/>
    </source>
</evidence>
<comment type="caution">
    <text evidence="3">The sequence shown here is derived from an EMBL/GenBank/DDBJ whole genome shotgun (WGS) entry which is preliminary data.</text>
</comment>
<dbReference type="PANTHER" id="PTHR15092">
    <property type="entry name" value="POLY A -SPECIFIC RIBONUCLEASE/TARGET OF EGR1, MEMBER 1"/>
    <property type="match status" value="1"/>
</dbReference>
<dbReference type="GO" id="GO:0003723">
    <property type="term" value="F:RNA binding"/>
    <property type="evidence" value="ECO:0007669"/>
    <property type="project" value="TreeGrafter"/>
</dbReference>
<evidence type="ECO:0000256" key="1">
    <source>
        <dbReference type="ARBA" id="ARBA00008372"/>
    </source>
</evidence>
<comment type="similarity">
    <text evidence="1">Belongs to the CAF1 family.</text>
</comment>
<dbReference type="Proteomes" id="UP000242146">
    <property type="component" value="Unassembled WGS sequence"/>
</dbReference>
<dbReference type="OrthoDB" id="1432093at2759"/>
<dbReference type="InterPro" id="IPR051181">
    <property type="entry name" value="CAF1_poly(A)_ribonucleases"/>
</dbReference>
<dbReference type="Pfam" id="PF04857">
    <property type="entry name" value="CAF1"/>
    <property type="match status" value="1"/>
</dbReference>
<dbReference type="InterPro" id="IPR006941">
    <property type="entry name" value="RNase_CAF1"/>
</dbReference>
<dbReference type="STRING" id="101127.A0A1X2GJM3"/>
<dbReference type="Gene3D" id="3.30.1370.50">
    <property type="entry name" value="R3H-like domain"/>
    <property type="match status" value="1"/>
</dbReference>
<dbReference type="GO" id="GO:0000175">
    <property type="term" value="F:3'-5'-RNA exonuclease activity"/>
    <property type="evidence" value="ECO:0007669"/>
    <property type="project" value="TreeGrafter"/>
</dbReference>
<sequence>MEILKGQFEESLSHICNTIAQADFISIDAEFSGLSLPNAMTKAQDDLQIRYEKMSRSVEAYSIVQFGVCAFRKTAKGFVASPYNFYIFGNDTDTIRSNRQFTSSASSLAFLRENRFDFNKLIDHGIPFYNFAEEAASHSNAGGTQMGRKPFDFGRLNKSMRTFLENTRAQITNWLQNEGAKPLVVSCNSATQRRVLYQEIQDPRYNGFLQAQSRDTKNIEIKKIQAEDRLKSGDHSPALNFRHVIEAMKNAKCPVVIHNGLFDVMHTVDQFWHNLPEGISDFKKMVLGMWHQTVDTKYMAEFHPLLRSCFNTSVLGTLYITVEAELRGQGHTIRMAKGFDRYKDNLESQHEAGYDAYMTGVVYLGFIYYIKERQGKNCDGEVDSVLTLKFLEEAKKRGEAEAIEDDNEDDLFTSKSLTPYYNKIYVMRSDMPYLDLEKSETLAGNIQRNRFYLRSIPTGMSYSSLERLYPELLPFNASWVNEKEAWITLRNHEKIELVKLGMLGRERVRPFLKDGPRCIEGEAFSIRSDAGSMELLTGEQWEQLKVQEENIKELAMKNSEAPNVNASDEGSPEPSMGPEPNASQVPRNTALPLVDQAIPNGASDFGDIDLLPTSLTGTKRKTDEDGPDNKKPKH</sequence>
<reference evidence="3 4" key="1">
    <citation type="submission" date="2016-07" db="EMBL/GenBank/DDBJ databases">
        <title>Pervasive Adenine N6-methylation of Active Genes in Fungi.</title>
        <authorList>
            <consortium name="DOE Joint Genome Institute"/>
            <person name="Mondo S.J."/>
            <person name="Dannebaum R.O."/>
            <person name="Kuo R.C."/>
            <person name="Labutti K."/>
            <person name="Haridas S."/>
            <person name="Kuo A."/>
            <person name="Salamov A."/>
            <person name="Ahrendt S.R."/>
            <person name="Lipzen A."/>
            <person name="Sullivan W."/>
            <person name="Andreopoulos W.B."/>
            <person name="Clum A."/>
            <person name="Lindquist E."/>
            <person name="Daum C."/>
            <person name="Ramamoorthy G.K."/>
            <person name="Gryganskyi A."/>
            <person name="Culley D."/>
            <person name="Magnuson J.K."/>
            <person name="James T.Y."/>
            <person name="O'Malley M.A."/>
            <person name="Stajich J.E."/>
            <person name="Spatafora J.W."/>
            <person name="Visel A."/>
            <person name="Grigoriev I.V."/>
        </authorList>
    </citation>
    <scope>NUCLEOTIDE SEQUENCE [LARGE SCALE GENOMIC DNA]</scope>
    <source>
        <strain evidence="3 4">NRRL 3301</strain>
    </source>
</reference>
<dbReference type="InterPro" id="IPR012337">
    <property type="entry name" value="RNaseH-like_sf"/>
</dbReference>
<evidence type="ECO:0000313" key="4">
    <source>
        <dbReference type="Proteomes" id="UP000242146"/>
    </source>
</evidence>
<protein>
    <submittedName>
        <fullName evidence="3">CAF1-domain-containing protein</fullName>
    </submittedName>
</protein>
<feature type="compositionally biased region" description="Basic and acidic residues" evidence="2">
    <location>
        <begin position="620"/>
        <end position="634"/>
    </location>
</feature>
<dbReference type="PANTHER" id="PTHR15092:SF22">
    <property type="entry name" value="POLY(A)-SPECIFIC RIBONUCLEASE PNLDC1"/>
    <property type="match status" value="1"/>
</dbReference>
<dbReference type="AlphaFoldDB" id="A0A1X2GJM3"/>